<dbReference type="GO" id="GO:0080031">
    <property type="term" value="F:methyl salicylate esterase activity"/>
    <property type="evidence" value="ECO:0000318"/>
    <property type="project" value="GO_Central"/>
</dbReference>
<evidence type="ECO:0008006" key="3">
    <source>
        <dbReference type="Google" id="ProtNLM"/>
    </source>
</evidence>
<dbReference type="InterPro" id="IPR045889">
    <property type="entry name" value="MES/HNL"/>
</dbReference>
<dbReference type="Gramene" id="PHT64378">
    <property type="protein sequence ID" value="PHT64378"/>
    <property type="gene ID" value="T459_31729"/>
</dbReference>
<dbReference type="InterPro" id="IPR029058">
    <property type="entry name" value="AB_hydrolase_fold"/>
</dbReference>
<name>A0A2G2Y3S3_CAPAN</name>
<dbReference type="GO" id="GO:0080030">
    <property type="term" value="F:methyl indole-3-acetate esterase activity"/>
    <property type="evidence" value="ECO:0000318"/>
    <property type="project" value="GO_Central"/>
</dbReference>
<dbReference type="SUPFAM" id="SSF53474">
    <property type="entry name" value="alpha/beta-Hydrolases"/>
    <property type="match status" value="1"/>
</dbReference>
<dbReference type="AlphaFoldDB" id="A0A2G2Y3S3"/>
<reference evidence="1 2" key="1">
    <citation type="journal article" date="2014" name="Nat. Genet.">
        <title>Genome sequence of the hot pepper provides insights into the evolution of pungency in Capsicum species.</title>
        <authorList>
            <person name="Kim S."/>
            <person name="Park M."/>
            <person name="Yeom S.I."/>
            <person name="Kim Y.M."/>
            <person name="Lee J.M."/>
            <person name="Lee H.A."/>
            <person name="Seo E."/>
            <person name="Choi J."/>
            <person name="Cheong K."/>
            <person name="Kim K.T."/>
            <person name="Jung K."/>
            <person name="Lee G.W."/>
            <person name="Oh S.K."/>
            <person name="Bae C."/>
            <person name="Kim S.B."/>
            <person name="Lee H.Y."/>
            <person name="Kim S.Y."/>
            <person name="Kim M.S."/>
            <person name="Kang B.C."/>
            <person name="Jo Y.D."/>
            <person name="Yang H.B."/>
            <person name="Jeong H.J."/>
            <person name="Kang W.H."/>
            <person name="Kwon J.K."/>
            <person name="Shin C."/>
            <person name="Lim J.Y."/>
            <person name="Park J.H."/>
            <person name="Huh J.H."/>
            <person name="Kim J.S."/>
            <person name="Kim B.D."/>
            <person name="Cohen O."/>
            <person name="Paran I."/>
            <person name="Suh M.C."/>
            <person name="Lee S.B."/>
            <person name="Kim Y.K."/>
            <person name="Shin Y."/>
            <person name="Noh S.J."/>
            <person name="Park J."/>
            <person name="Seo Y.S."/>
            <person name="Kwon S.Y."/>
            <person name="Kim H.A."/>
            <person name="Park J.M."/>
            <person name="Kim H.J."/>
            <person name="Choi S.B."/>
            <person name="Bosland P.W."/>
            <person name="Reeves G."/>
            <person name="Jo S.H."/>
            <person name="Lee B.W."/>
            <person name="Cho H.T."/>
            <person name="Choi H.S."/>
            <person name="Lee M.S."/>
            <person name="Yu Y."/>
            <person name="Do Choi Y."/>
            <person name="Park B.S."/>
            <person name="van Deynze A."/>
            <person name="Ashrafi H."/>
            <person name="Hill T."/>
            <person name="Kim W.T."/>
            <person name="Pai H.S."/>
            <person name="Ahn H.K."/>
            <person name="Yeam I."/>
            <person name="Giovannoni J.J."/>
            <person name="Rose J.K."/>
            <person name="Sorensen I."/>
            <person name="Lee S.J."/>
            <person name="Kim R.W."/>
            <person name="Choi I.Y."/>
            <person name="Choi B.S."/>
            <person name="Lim J.S."/>
            <person name="Lee Y.H."/>
            <person name="Choi D."/>
        </authorList>
    </citation>
    <scope>NUCLEOTIDE SEQUENCE [LARGE SCALE GENOMIC DNA]</scope>
    <source>
        <strain evidence="2">cv. CM334</strain>
    </source>
</reference>
<organism evidence="1 2">
    <name type="scientific">Capsicum annuum</name>
    <name type="common">Capsicum pepper</name>
    <dbReference type="NCBI Taxonomy" id="4072"/>
    <lineage>
        <taxon>Eukaryota</taxon>
        <taxon>Viridiplantae</taxon>
        <taxon>Streptophyta</taxon>
        <taxon>Embryophyta</taxon>
        <taxon>Tracheophyta</taxon>
        <taxon>Spermatophyta</taxon>
        <taxon>Magnoliopsida</taxon>
        <taxon>eudicotyledons</taxon>
        <taxon>Gunneridae</taxon>
        <taxon>Pentapetalae</taxon>
        <taxon>asterids</taxon>
        <taxon>lamiids</taxon>
        <taxon>Solanales</taxon>
        <taxon>Solanaceae</taxon>
        <taxon>Solanoideae</taxon>
        <taxon>Capsiceae</taxon>
        <taxon>Capsicum</taxon>
    </lineage>
</organism>
<sequence>METFPEKIPVAVFLAALMPGPTFSANTIYTETCNAVVPELDNRVIYDNGPENPPTTLILELVLLRKRYRSVRRVYIIAVESKGLTKEFQRWMIENNPPDEVEEISGSDHMVMMSKPEQLLTTLLRIANSYI</sequence>
<dbReference type="Gene3D" id="3.40.50.1820">
    <property type="entry name" value="alpha/beta hydrolase"/>
    <property type="match status" value="1"/>
</dbReference>
<dbReference type="GO" id="GO:0009694">
    <property type="term" value="P:jasmonic acid metabolic process"/>
    <property type="evidence" value="ECO:0000318"/>
    <property type="project" value="GO_Central"/>
</dbReference>
<keyword evidence="2" id="KW-1185">Reference proteome</keyword>
<protein>
    <recommendedName>
        <fullName evidence="3">Salicylic acid-binding protein 2-like</fullName>
    </recommendedName>
</protein>
<dbReference type="GO" id="GO:0009696">
    <property type="term" value="P:salicylic acid metabolic process"/>
    <property type="evidence" value="ECO:0000318"/>
    <property type="project" value="GO_Central"/>
</dbReference>
<dbReference type="EMBL" id="AYRZ02000015">
    <property type="protein sequence ID" value="PHT64378.1"/>
    <property type="molecule type" value="Genomic_DNA"/>
</dbReference>
<comment type="caution">
    <text evidence="1">The sequence shown here is derived from an EMBL/GenBank/DDBJ whole genome shotgun (WGS) entry which is preliminary data.</text>
</comment>
<reference evidence="1 2" key="2">
    <citation type="journal article" date="2017" name="Genome Biol.">
        <title>New reference genome sequences of hot pepper reveal the massive evolution of plant disease-resistance genes by retroduplication.</title>
        <authorList>
            <person name="Kim S."/>
            <person name="Park J."/>
            <person name="Yeom S.I."/>
            <person name="Kim Y.M."/>
            <person name="Seo E."/>
            <person name="Kim K.T."/>
            <person name="Kim M.S."/>
            <person name="Lee J.M."/>
            <person name="Cheong K."/>
            <person name="Shin H.S."/>
            <person name="Kim S.B."/>
            <person name="Han K."/>
            <person name="Lee J."/>
            <person name="Park M."/>
            <person name="Lee H.A."/>
            <person name="Lee H.Y."/>
            <person name="Lee Y."/>
            <person name="Oh S."/>
            <person name="Lee J.H."/>
            <person name="Choi E."/>
            <person name="Choi E."/>
            <person name="Lee S.E."/>
            <person name="Jeon J."/>
            <person name="Kim H."/>
            <person name="Choi G."/>
            <person name="Song H."/>
            <person name="Lee J."/>
            <person name="Lee S.C."/>
            <person name="Kwon J.K."/>
            <person name="Lee H.Y."/>
            <person name="Koo N."/>
            <person name="Hong Y."/>
            <person name="Kim R.W."/>
            <person name="Kang W.H."/>
            <person name="Huh J.H."/>
            <person name="Kang B.C."/>
            <person name="Yang T.J."/>
            <person name="Lee Y.H."/>
            <person name="Bennetzen J.L."/>
            <person name="Choi D."/>
        </authorList>
    </citation>
    <scope>NUCLEOTIDE SEQUENCE [LARGE SCALE GENOMIC DNA]</scope>
    <source>
        <strain evidence="2">cv. CM334</strain>
    </source>
</reference>
<dbReference type="PANTHER" id="PTHR10992:SF1036">
    <property type="entry name" value="AB HYDROLASE-1 DOMAIN-CONTAINING PROTEIN"/>
    <property type="match status" value="1"/>
</dbReference>
<dbReference type="Proteomes" id="UP000222542">
    <property type="component" value="Unassembled WGS sequence"/>
</dbReference>
<accession>A0A2G2Y3S3</accession>
<dbReference type="STRING" id="4072.A0A2G2Y3S3"/>
<evidence type="ECO:0000313" key="2">
    <source>
        <dbReference type="Proteomes" id="UP000222542"/>
    </source>
</evidence>
<dbReference type="GO" id="GO:0080032">
    <property type="term" value="F:methyl jasmonate esterase activity"/>
    <property type="evidence" value="ECO:0000318"/>
    <property type="project" value="GO_Central"/>
</dbReference>
<evidence type="ECO:0000313" key="1">
    <source>
        <dbReference type="EMBL" id="PHT64378.1"/>
    </source>
</evidence>
<dbReference type="PANTHER" id="PTHR10992">
    <property type="entry name" value="METHYLESTERASE FAMILY MEMBER"/>
    <property type="match status" value="1"/>
</dbReference>
<gene>
    <name evidence="1" type="ORF">T459_31729</name>
</gene>
<proteinExistence type="predicted"/>